<accession>A0A1D1VUM2</accession>
<keyword evidence="3" id="KW-1185">Reference proteome</keyword>
<dbReference type="Proteomes" id="UP000186922">
    <property type="component" value="Unassembled WGS sequence"/>
</dbReference>
<evidence type="ECO:0000256" key="1">
    <source>
        <dbReference type="SAM" id="Phobius"/>
    </source>
</evidence>
<sequence length="167" mass="19277">MKLRLIVDWRNISNFLISCGNFLIFYHSRLVLLLKLSFSVQKQQFPRHRSAYRRWREDLTSKVPVGADDGTERCRSADSQSTPFISFLPAGPLHFSKIPQHLMLQLLSFLPVAFTTYALSKVSLQRKVFCGAAVLCHSQEWNTDVRCAVSHSGTSFHSRRQGRFFRK</sequence>
<keyword evidence="1" id="KW-1133">Transmembrane helix</keyword>
<gene>
    <name evidence="2" type="primary">RvY_14965</name>
    <name evidence="2" type="synonym">RvY_14965.2</name>
    <name evidence="2" type="ORF">RvY_14965-2</name>
</gene>
<keyword evidence="1" id="KW-0472">Membrane</keyword>
<dbReference type="EMBL" id="BDGG01000011">
    <property type="protein sequence ID" value="GAV04731.1"/>
    <property type="molecule type" value="Genomic_DNA"/>
</dbReference>
<feature type="transmembrane region" description="Helical" evidence="1">
    <location>
        <begin position="102"/>
        <end position="119"/>
    </location>
</feature>
<proteinExistence type="predicted"/>
<feature type="transmembrane region" description="Helical" evidence="1">
    <location>
        <begin position="12"/>
        <end position="32"/>
    </location>
</feature>
<protein>
    <submittedName>
        <fullName evidence="2">Uncharacterized protein</fullName>
    </submittedName>
</protein>
<reference evidence="2 3" key="1">
    <citation type="journal article" date="2016" name="Nat. Commun.">
        <title>Extremotolerant tardigrade genome and improved radiotolerance of human cultured cells by tardigrade-unique protein.</title>
        <authorList>
            <person name="Hashimoto T."/>
            <person name="Horikawa D.D."/>
            <person name="Saito Y."/>
            <person name="Kuwahara H."/>
            <person name="Kozuka-Hata H."/>
            <person name="Shin-I T."/>
            <person name="Minakuchi Y."/>
            <person name="Ohishi K."/>
            <person name="Motoyama A."/>
            <person name="Aizu T."/>
            <person name="Enomoto A."/>
            <person name="Kondo K."/>
            <person name="Tanaka S."/>
            <person name="Hara Y."/>
            <person name="Koshikawa S."/>
            <person name="Sagara H."/>
            <person name="Miura T."/>
            <person name="Yokobori S."/>
            <person name="Miyagawa K."/>
            <person name="Suzuki Y."/>
            <person name="Kubo T."/>
            <person name="Oyama M."/>
            <person name="Kohara Y."/>
            <person name="Fujiyama A."/>
            <person name="Arakawa K."/>
            <person name="Katayama T."/>
            <person name="Toyoda A."/>
            <person name="Kunieda T."/>
        </authorList>
    </citation>
    <scope>NUCLEOTIDE SEQUENCE [LARGE SCALE GENOMIC DNA]</scope>
    <source>
        <strain evidence="2 3">YOKOZUNA-1</strain>
    </source>
</reference>
<evidence type="ECO:0000313" key="3">
    <source>
        <dbReference type="Proteomes" id="UP000186922"/>
    </source>
</evidence>
<organism evidence="2 3">
    <name type="scientific">Ramazzottius varieornatus</name>
    <name type="common">Water bear</name>
    <name type="synonym">Tardigrade</name>
    <dbReference type="NCBI Taxonomy" id="947166"/>
    <lineage>
        <taxon>Eukaryota</taxon>
        <taxon>Metazoa</taxon>
        <taxon>Ecdysozoa</taxon>
        <taxon>Tardigrada</taxon>
        <taxon>Eutardigrada</taxon>
        <taxon>Parachela</taxon>
        <taxon>Hypsibioidea</taxon>
        <taxon>Ramazzottiidae</taxon>
        <taxon>Ramazzottius</taxon>
    </lineage>
</organism>
<name>A0A1D1VUM2_RAMVA</name>
<dbReference type="AlphaFoldDB" id="A0A1D1VUM2"/>
<evidence type="ECO:0000313" key="2">
    <source>
        <dbReference type="EMBL" id="GAV04731.1"/>
    </source>
</evidence>
<comment type="caution">
    <text evidence="2">The sequence shown here is derived from an EMBL/GenBank/DDBJ whole genome shotgun (WGS) entry which is preliminary data.</text>
</comment>
<keyword evidence="1" id="KW-0812">Transmembrane</keyword>